<name>A0A6A5WJK5_9PLEO</name>
<dbReference type="SUPFAM" id="SSF56176">
    <property type="entry name" value="FAD-binding/transporter-associated domain-like"/>
    <property type="match status" value="1"/>
</dbReference>
<evidence type="ECO:0000256" key="1">
    <source>
        <dbReference type="ARBA" id="ARBA00001974"/>
    </source>
</evidence>
<evidence type="ECO:0000256" key="2">
    <source>
        <dbReference type="ARBA" id="ARBA00005466"/>
    </source>
</evidence>
<gene>
    <name evidence="8" type="ORF">P154DRAFT_576023</name>
</gene>
<dbReference type="InterPro" id="IPR050416">
    <property type="entry name" value="FAD-linked_Oxidoreductase"/>
</dbReference>
<dbReference type="Pfam" id="PF08031">
    <property type="entry name" value="BBE"/>
    <property type="match status" value="1"/>
</dbReference>
<evidence type="ECO:0000259" key="7">
    <source>
        <dbReference type="PROSITE" id="PS51387"/>
    </source>
</evidence>
<dbReference type="InterPro" id="IPR036318">
    <property type="entry name" value="FAD-bd_PCMH-like_sf"/>
</dbReference>
<comment type="similarity">
    <text evidence="2">Belongs to the oxygen-dependent FAD-linked oxidoreductase family.</text>
</comment>
<dbReference type="InterPro" id="IPR016169">
    <property type="entry name" value="FAD-bd_PCMH_sub2"/>
</dbReference>
<reference evidence="8" key="1">
    <citation type="journal article" date="2020" name="Stud. Mycol.">
        <title>101 Dothideomycetes genomes: a test case for predicting lifestyles and emergence of pathogens.</title>
        <authorList>
            <person name="Haridas S."/>
            <person name="Albert R."/>
            <person name="Binder M."/>
            <person name="Bloem J."/>
            <person name="Labutti K."/>
            <person name="Salamov A."/>
            <person name="Andreopoulos B."/>
            <person name="Baker S."/>
            <person name="Barry K."/>
            <person name="Bills G."/>
            <person name="Bluhm B."/>
            <person name="Cannon C."/>
            <person name="Castanera R."/>
            <person name="Culley D."/>
            <person name="Daum C."/>
            <person name="Ezra D."/>
            <person name="Gonzalez J."/>
            <person name="Henrissat B."/>
            <person name="Kuo A."/>
            <person name="Liang C."/>
            <person name="Lipzen A."/>
            <person name="Lutzoni F."/>
            <person name="Magnuson J."/>
            <person name="Mondo S."/>
            <person name="Nolan M."/>
            <person name="Ohm R."/>
            <person name="Pangilinan J."/>
            <person name="Park H.-J."/>
            <person name="Ramirez L."/>
            <person name="Alfaro M."/>
            <person name="Sun H."/>
            <person name="Tritt A."/>
            <person name="Yoshinaga Y."/>
            <person name="Zwiers L.-H."/>
            <person name="Turgeon B."/>
            <person name="Goodwin S."/>
            <person name="Spatafora J."/>
            <person name="Crous P."/>
            <person name="Grigoriev I."/>
        </authorList>
    </citation>
    <scope>NUCLEOTIDE SEQUENCE</scope>
    <source>
        <strain evidence="8">CBS 123094</strain>
    </source>
</reference>
<dbReference type="InterPro" id="IPR012951">
    <property type="entry name" value="BBE"/>
</dbReference>
<keyword evidence="3" id="KW-0285">Flavoprotein</keyword>
<dbReference type="Gene3D" id="3.40.462.20">
    <property type="match status" value="1"/>
</dbReference>
<dbReference type="GO" id="GO:0071949">
    <property type="term" value="F:FAD binding"/>
    <property type="evidence" value="ECO:0007669"/>
    <property type="project" value="InterPro"/>
</dbReference>
<proteinExistence type="inferred from homology"/>
<dbReference type="Gene3D" id="3.30.465.10">
    <property type="match status" value="2"/>
</dbReference>
<sequence>MFFSAFFFYLITPLFLSHTRAPYCLPNSPCFPLQKELQKLNASVDGRLIKAELYGKACYKGSYDEEECRRLAGVKTDFHWRDGLAAGLMHTNWEQDNQNRGCPIPDLPSDGTSPVPVDGKCELGGMSSYVVNASSVEDIQKAVKFAAKYNLRFRVKNTGHCYTGRSSGKGSFSVWTRHMNDAKFEKGWKACSGDQKQNVISAGPGVNVEELYAFAGKNGVVAHGGFTATVGAAGGFVLGGGTGPMGAILGMAVDTFKAVNTMIGQIGCKDRIAYKELVSRMVDLQIPLREKGQMGTWSASGVDLGVAILSVKPFTSAEQASNPNDTIEMFKPALAAPGCTPLVQANQIPTWNDVYQRVLWPIIQGVGPVGVNIAILSRLISYDLIHDQERLARVKAFIVDLPPDAPFLWQNAVGEATHKISPDATAIHPDWRNAFAFMDVAYQGPWQGVTAHQTATAQAILNNATAVFGTTAYYNENWKLEENFRVTNWGRHYERLLGIKKEVDPRGLFACRDCVGSEIWGF</sequence>
<dbReference type="Pfam" id="PF01565">
    <property type="entry name" value="FAD_binding_4"/>
    <property type="match status" value="1"/>
</dbReference>
<evidence type="ECO:0000313" key="9">
    <source>
        <dbReference type="Proteomes" id="UP000799779"/>
    </source>
</evidence>
<keyword evidence="5" id="KW-0560">Oxidoreductase</keyword>
<dbReference type="OrthoDB" id="9983560at2759"/>
<organism evidence="8 9">
    <name type="scientific">Amniculicola lignicola CBS 123094</name>
    <dbReference type="NCBI Taxonomy" id="1392246"/>
    <lineage>
        <taxon>Eukaryota</taxon>
        <taxon>Fungi</taxon>
        <taxon>Dikarya</taxon>
        <taxon>Ascomycota</taxon>
        <taxon>Pezizomycotina</taxon>
        <taxon>Dothideomycetes</taxon>
        <taxon>Pleosporomycetidae</taxon>
        <taxon>Pleosporales</taxon>
        <taxon>Amniculicolaceae</taxon>
        <taxon>Amniculicola</taxon>
    </lineage>
</organism>
<evidence type="ECO:0000256" key="5">
    <source>
        <dbReference type="ARBA" id="ARBA00023002"/>
    </source>
</evidence>
<keyword evidence="4" id="KW-0274">FAD</keyword>
<evidence type="ECO:0000256" key="6">
    <source>
        <dbReference type="SAM" id="SignalP"/>
    </source>
</evidence>
<dbReference type="EMBL" id="ML977589">
    <property type="protein sequence ID" value="KAF2000341.1"/>
    <property type="molecule type" value="Genomic_DNA"/>
</dbReference>
<dbReference type="InterPro" id="IPR006094">
    <property type="entry name" value="Oxid_FAD_bind_N"/>
</dbReference>
<evidence type="ECO:0000256" key="3">
    <source>
        <dbReference type="ARBA" id="ARBA00022630"/>
    </source>
</evidence>
<accession>A0A6A5WJK5</accession>
<dbReference type="GO" id="GO:0016491">
    <property type="term" value="F:oxidoreductase activity"/>
    <property type="evidence" value="ECO:0007669"/>
    <property type="project" value="UniProtKB-KW"/>
</dbReference>
<comment type="cofactor">
    <cofactor evidence="1">
        <name>FAD</name>
        <dbReference type="ChEBI" id="CHEBI:57692"/>
    </cofactor>
</comment>
<evidence type="ECO:0000313" key="8">
    <source>
        <dbReference type="EMBL" id="KAF2000341.1"/>
    </source>
</evidence>
<keyword evidence="6" id="KW-0732">Signal</keyword>
<dbReference type="PANTHER" id="PTHR42973:SF39">
    <property type="entry name" value="FAD-BINDING PCMH-TYPE DOMAIN-CONTAINING PROTEIN"/>
    <property type="match status" value="1"/>
</dbReference>
<protein>
    <submittedName>
        <fullName evidence="8">FAD-binding domain-containing protein</fullName>
    </submittedName>
</protein>
<dbReference type="AlphaFoldDB" id="A0A6A5WJK5"/>
<keyword evidence="9" id="KW-1185">Reference proteome</keyword>
<dbReference type="InterPro" id="IPR016166">
    <property type="entry name" value="FAD-bd_PCMH"/>
</dbReference>
<dbReference type="PROSITE" id="PS51387">
    <property type="entry name" value="FAD_PCMH"/>
    <property type="match status" value="1"/>
</dbReference>
<feature type="chain" id="PRO_5025674016" evidence="6">
    <location>
        <begin position="22"/>
        <end position="522"/>
    </location>
</feature>
<dbReference type="PANTHER" id="PTHR42973">
    <property type="entry name" value="BINDING OXIDOREDUCTASE, PUTATIVE (AFU_ORTHOLOGUE AFUA_1G17690)-RELATED"/>
    <property type="match status" value="1"/>
</dbReference>
<dbReference type="Proteomes" id="UP000799779">
    <property type="component" value="Unassembled WGS sequence"/>
</dbReference>
<feature type="domain" description="FAD-binding PCMH-type" evidence="7">
    <location>
        <begin position="123"/>
        <end position="313"/>
    </location>
</feature>
<feature type="signal peptide" evidence="6">
    <location>
        <begin position="1"/>
        <end position="21"/>
    </location>
</feature>
<evidence type="ECO:0000256" key="4">
    <source>
        <dbReference type="ARBA" id="ARBA00022827"/>
    </source>
</evidence>